<dbReference type="GO" id="GO:0005524">
    <property type="term" value="F:ATP binding"/>
    <property type="evidence" value="ECO:0007669"/>
    <property type="project" value="UniProtKB-KW"/>
</dbReference>
<name>A0A1E3H8U5_9TREE</name>
<evidence type="ECO:0000256" key="11">
    <source>
        <dbReference type="SAM" id="Phobius"/>
    </source>
</evidence>
<accession>A0A1E3H8U5</accession>
<dbReference type="InterPro" id="IPR003593">
    <property type="entry name" value="AAA+_ATPase"/>
</dbReference>
<dbReference type="InterPro" id="IPR003439">
    <property type="entry name" value="ABC_transporter-like_ATP-bd"/>
</dbReference>
<dbReference type="Proteomes" id="UP000094065">
    <property type="component" value="Unassembled WGS sequence"/>
</dbReference>
<dbReference type="STRING" id="1295533.A0A1E3H8U5"/>
<evidence type="ECO:0000259" key="13">
    <source>
        <dbReference type="PROSITE" id="PS50929"/>
    </source>
</evidence>
<evidence type="ECO:0000256" key="5">
    <source>
        <dbReference type="ARBA" id="ARBA00022741"/>
    </source>
</evidence>
<feature type="transmembrane region" description="Helical" evidence="11">
    <location>
        <begin position="134"/>
        <end position="156"/>
    </location>
</feature>
<proteinExistence type="predicted"/>
<feature type="transmembrane region" description="Helical" evidence="11">
    <location>
        <begin position="1126"/>
        <end position="1155"/>
    </location>
</feature>
<dbReference type="OrthoDB" id="6500128at2759"/>
<dbReference type="PROSITE" id="PS00211">
    <property type="entry name" value="ABC_TRANSPORTER_1"/>
    <property type="match status" value="2"/>
</dbReference>
<dbReference type="GO" id="GO:0016887">
    <property type="term" value="F:ATP hydrolysis activity"/>
    <property type="evidence" value="ECO:0007669"/>
    <property type="project" value="InterPro"/>
</dbReference>
<dbReference type="InterPro" id="IPR044726">
    <property type="entry name" value="ABCC_6TM_D2"/>
</dbReference>
<dbReference type="Gene3D" id="1.20.1560.10">
    <property type="entry name" value="ABC transporter type 1, transmembrane domain"/>
    <property type="match status" value="2"/>
</dbReference>
<feature type="transmembrane region" description="Helical" evidence="11">
    <location>
        <begin position="1041"/>
        <end position="1062"/>
    </location>
</feature>
<dbReference type="Gene3D" id="3.40.50.300">
    <property type="entry name" value="P-loop containing nucleotide triphosphate hydrolases"/>
    <property type="match status" value="2"/>
</dbReference>
<evidence type="ECO:0000256" key="4">
    <source>
        <dbReference type="ARBA" id="ARBA00022737"/>
    </source>
</evidence>
<keyword evidence="9" id="KW-0325">Glycoprotein</keyword>
<dbReference type="PANTHER" id="PTHR24223">
    <property type="entry name" value="ATP-BINDING CASSETTE SUB-FAMILY C"/>
    <property type="match status" value="1"/>
</dbReference>
<dbReference type="InterPro" id="IPR011527">
    <property type="entry name" value="ABC1_TM_dom"/>
</dbReference>
<dbReference type="CDD" id="cd03250">
    <property type="entry name" value="ABCC_MRP_domain1"/>
    <property type="match status" value="1"/>
</dbReference>
<dbReference type="FunFam" id="3.40.50.300:FF:000825">
    <property type="entry name" value="ABC bile acid transporter"/>
    <property type="match status" value="1"/>
</dbReference>
<dbReference type="Pfam" id="PF00005">
    <property type="entry name" value="ABC_tran"/>
    <property type="match status" value="2"/>
</dbReference>
<evidence type="ECO:0000259" key="12">
    <source>
        <dbReference type="PROSITE" id="PS50893"/>
    </source>
</evidence>
<protein>
    <recommendedName>
        <fullName evidence="16">ATP-dependent bile acid transporter</fullName>
    </recommendedName>
</protein>
<evidence type="ECO:0008006" key="16">
    <source>
        <dbReference type="Google" id="ProtNLM"/>
    </source>
</evidence>
<evidence type="ECO:0000256" key="9">
    <source>
        <dbReference type="ARBA" id="ARBA00023180"/>
    </source>
</evidence>
<keyword evidence="2" id="KW-0813">Transport</keyword>
<keyword evidence="6" id="KW-0067">ATP-binding</keyword>
<keyword evidence="4" id="KW-0677">Repeat</keyword>
<dbReference type="SUPFAM" id="SSF90123">
    <property type="entry name" value="ABC transporter transmembrane region"/>
    <property type="match status" value="2"/>
</dbReference>
<dbReference type="GO" id="GO:0140359">
    <property type="term" value="F:ABC-type transporter activity"/>
    <property type="evidence" value="ECO:0007669"/>
    <property type="project" value="InterPro"/>
</dbReference>
<evidence type="ECO:0000256" key="8">
    <source>
        <dbReference type="ARBA" id="ARBA00023136"/>
    </source>
</evidence>
<keyword evidence="8 11" id="KW-0472">Membrane</keyword>
<dbReference type="GeneID" id="30159480"/>
<comment type="caution">
    <text evidence="14">The sequence shown here is derived from an EMBL/GenBank/DDBJ whole genome shotgun (WGS) entry which is preliminary data.</text>
</comment>
<dbReference type="EMBL" id="AWGJ01000014">
    <property type="protein sequence ID" value="ODN72733.1"/>
    <property type="molecule type" value="Genomic_DNA"/>
</dbReference>
<dbReference type="FunFam" id="3.40.50.300:FF:001354">
    <property type="entry name" value="ATP-binding cassette (ABC) transporter, putative"/>
    <property type="match status" value="1"/>
</dbReference>
<dbReference type="PANTHER" id="PTHR24223:SF353">
    <property type="entry name" value="ABC TRANSPORTER ATP-BINDING PROTEIN_PERMEASE VMR1-RELATED"/>
    <property type="match status" value="1"/>
</dbReference>
<dbReference type="Pfam" id="PF00664">
    <property type="entry name" value="ABC_membrane"/>
    <property type="match status" value="2"/>
</dbReference>
<organism evidence="14 15">
    <name type="scientific">Cryptococcus amylolentus CBS 6039</name>
    <dbReference type="NCBI Taxonomy" id="1295533"/>
    <lineage>
        <taxon>Eukaryota</taxon>
        <taxon>Fungi</taxon>
        <taxon>Dikarya</taxon>
        <taxon>Basidiomycota</taxon>
        <taxon>Agaricomycotina</taxon>
        <taxon>Tremellomycetes</taxon>
        <taxon>Tremellales</taxon>
        <taxon>Cryptococcaceae</taxon>
        <taxon>Cryptococcus</taxon>
    </lineage>
</organism>
<feature type="transmembrane region" description="Helical" evidence="11">
    <location>
        <begin position="44"/>
        <end position="62"/>
    </location>
</feature>
<feature type="transmembrane region" description="Helical" evidence="11">
    <location>
        <begin position="1000"/>
        <end position="1021"/>
    </location>
</feature>
<feature type="transmembrane region" description="Helical" evidence="11">
    <location>
        <begin position="82"/>
        <end position="104"/>
    </location>
</feature>
<evidence type="ECO:0000313" key="15">
    <source>
        <dbReference type="Proteomes" id="UP000094065"/>
    </source>
</evidence>
<evidence type="ECO:0000256" key="10">
    <source>
        <dbReference type="SAM" id="MobiDB-lite"/>
    </source>
</evidence>
<evidence type="ECO:0000256" key="6">
    <source>
        <dbReference type="ARBA" id="ARBA00022840"/>
    </source>
</evidence>
<dbReference type="CDD" id="cd18580">
    <property type="entry name" value="ABC_6TM_ABCC_D2"/>
    <property type="match status" value="1"/>
</dbReference>
<feature type="transmembrane region" description="Helical" evidence="11">
    <location>
        <begin position="458"/>
        <end position="477"/>
    </location>
</feature>
<comment type="subcellular location">
    <subcellularLocation>
        <location evidence="1">Membrane</location>
        <topology evidence="1">Multi-pass membrane protein</topology>
    </subcellularLocation>
</comment>
<keyword evidence="15" id="KW-1185">Reference proteome</keyword>
<feature type="transmembrane region" description="Helical" evidence="11">
    <location>
        <begin position="171"/>
        <end position="190"/>
    </location>
</feature>
<dbReference type="RefSeq" id="XP_018988674.1">
    <property type="nucleotide sequence ID" value="XM_019143011.1"/>
</dbReference>
<sequence length="1577" mass="174486">MSSSQSETETLLPSEVFSHHLDSADQDRPVKVDDFKRNVKICKAALGLVLPVTLGLEIWNLVLSSRELAGLETSDRAIKAAIAGQVWIDGLGTAAITCLALLYVPALFKTITIRTLSLTPEIQHASLHRALCQLGFISTLFLIGLHAVPGIAYTIITHLPSPTLSATHGTLLRHLRTAALVTTLLAVGLMRRGPKLYFPPPRLGTGFGLSNEKEEKEDEAGEDERVVIKLTPAAEEADPLASAVTIGQQQYAIPSEPESNVFDYDNSAMLVFVVIGYMAPLAVRSAYVDSLQQSDLPLLEDRTRNSGIDDSVFSADRKDEAFIPENKIGSWQLVKLLWAGKGWTVFTSFALETTRNLISFIQIAALHEIIDSFNQPAGSDKSYAYLMCWALFFGQVVNVLLSAYCCVRENYMLHVPVRMSLSSMILAKILRTTDAKALEAHNVDADDKTQDNRGRSQVMNLLSIDANTVASLATRLWDFANGMTTLVIGTGMLYKLFGVSAFAGIVCVPLSTPLSWLVSKLIYKCDKEWMRARDARTGALKEFLLGIKVIKLNAWEPYFGARVAKLRAHEVKWQRWRFTLGTAFNVLAEQLPVLSLLITFWFHTKVMGNSLDAATAFVALSIFGRVKDGLQAFPQVLQNILTSRVCLGRLSRFLSQPEIDADRWQNASRRISAHGATITWPAADGVQVEESGRFKLRDVNLRVPEGKLSVLCGPLGAGKTLLLRAFLGEAKVEAGTVFAPRSLPDATPVLSEEDSTCIQWTTEMWLNDSVAYAPQQSFIRHGTIRDNILFGQPMWEERYREAMGQAALMADLEMFDYGDLTEVGENGVTLSGGQKARVNLARCLYSRASTIYLDDILSAVDAHTAQYIFAECLQGHLLENRTTILVTHHVRLVLPAAAYIISLTKDGKVDQACSTSDAKLGELELDETHTSPSNDESLDTRSNPQRRLSVKQSDKQARPQDVSKIPRASRQLYREEHREVGRVSRNHYFLIFRAAGGKRYWTSLFLIFGGLRAITICRSFWLEHWSADPSPEHLNYNLAIYTIIVFFSISVGAFRWIWLYGVKNVGFYSRGSRLIHDVVMESLFSASLQFFETTPQGRILNVFGQDIWRLDCNSADDFGRTLMDGLAIVTAAGIVFFKAPAVALIALIFGIPLYWVSGHVNKLRSDIRRLTATASSPLYSLYNEAIDGVVMVRAFGQNKLLMATMKTLNNRERVAWVANWVAYQWVSAMVRSVTSVVITATGFLLVGQNISASQAGLILSFASLVSSGLFNLMERYSQLEQTFVSAERVNYYINMPDHETEEGAMPPKEWPTSGKIEVQDLSVRYASDLPTVLNNISFSIEPGHRVGLVGATGSGKSTLALALFRAVGEQEGRILIDGVDTSTVLLPELRKRLNMVAQDGILCSGSLRESLDVTGQRTDSEIYEALRKVHLISGDMTEAETQENPFADLDTYVAIEGANFSQGQRQLLCLARALLKDSKILVMDEATSSVDFATDAKITATIKECFSGITMLVIAHRLATVMSYDRILVLDKGQIVEAGKPEDLIRNHTSRFYGLCMAQGIEEYNSLLAMVSGEELN</sequence>
<dbReference type="CDD" id="cd03244">
    <property type="entry name" value="ABCC_MRP_domain2"/>
    <property type="match status" value="1"/>
</dbReference>
<dbReference type="CDD" id="cd18596">
    <property type="entry name" value="ABC_6TM_VMR1_D1_like"/>
    <property type="match status" value="1"/>
</dbReference>
<gene>
    <name evidence="14" type="ORF">L202_08171</name>
</gene>
<keyword evidence="3 11" id="KW-0812">Transmembrane</keyword>
<dbReference type="GO" id="GO:0000329">
    <property type="term" value="C:fungal-type vacuole membrane"/>
    <property type="evidence" value="ECO:0007669"/>
    <property type="project" value="TreeGrafter"/>
</dbReference>
<dbReference type="InterPro" id="IPR050173">
    <property type="entry name" value="ABC_transporter_C-like"/>
</dbReference>
<reference evidence="14 15" key="1">
    <citation type="submission" date="2016-06" db="EMBL/GenBank/DDBJ databases">
        <title>Evolution of pathogenesis and genome organization in the Tremellales.</title>
        <authorList>
            <person name="Cuomo C."/>
            <person name="Litvintseva A."/>
            <person name="Heitman J."/>
            <person name="Chen Y."/>
            <person name="Sun S."/>
            <person name="Springer D."/>
            <person name="Dromer F."/>
            <person name="Young S."/>
            <person name="Zeng Q."/>
            <person name="Chapman S."/>
            <person name="Gujja S."/>
            <person name="Saif S."/>
            <person name="Birren B."/>
        </authorList>
    </citation>
    <scope>NUCLEOTIDE SEQUENCE [LARGE SCALE GENOMIC DNA]</scope>
    <source>
        <strain evidence="14 15">CBS 6039</strain>
    </source>
</reference>
<keyword evidence="7 11" id="KW-1133">Transmembrane helix</keyword>
<feature type="domain" description="ABC transporter" evidence="12">
    <location>
        <begin position="1316"/>
        <end position="1557"/>
    </location>
</feature>
<dbReference type="InterPro" id="IPR017871">
    <property type="entry name" value="ABC_transporter-like_CS"/>
</dbReference>
<feature type="domain" description="ABC transmembrane type-1" evidence="13">
    <location>
        <begin position="451"/>
        <end position="642"/>
    </location>
</feature>
<feature type="transmembrane region" description="Helical" evidence="11">
    <location>
        <begin position="497"/>
        <end position="523"/>
    </location>
</feature>
<dbReference type="SUPFAM" id="SSF52540">
    <property type="entry name" value="P-loop containing nucleoside triphosphate hydrolases"/>
    <property type="match status" value="2"/>
</dbReference>
<evidence type="ECO:0000256" key="7">
    <source>
        <dbReference type="ARBA" id="ARBA00022989"/>
    </source>
</evidence>
<dbReference type="InterPro" id="IPR027417">
    <property type="entry name" value="P-loop_NTPase"/>
</dbReference>
<feature type="transmembrane region" description="Helical" evidence="11">
    <location>
        <begin position="268"/>
        <end position="287"/>
    </location>
</feature>
<keyword evidence="5" id="KW-0547">Nucleotide-binding</keyword>
<feature type="domain" description="ABC transmembrane type-1" evidence="13">
    <location>
        <begin position="1043"/>
        <end position="1281"/>
    </location>
</feature>
<evidence type="ECO:0000256" key="1">
    <source>
        <dbReference type="ARBA" id="ARBA00004141"/>
    </source>
</evidence>
<feature type="transmembrane region" description="Helical" evidence="11">
    <location>
        <begin position="383"/>
        <end position="407"/>
    </location>
</feature>
<dbReference type="PROSITE" id="PS50893">
    <property type="entry name" value="ABC_TRANSPORTER_2"/>
    <property type="match status" value="2"/>
</dbReference>
<feature type="compositionally biased region" description="Polar residues" evidence="10">
    <location>
        <begin position="930"/>
        <end position="946"/>
    </location>
</feature>
<evidence type="ECO:0000256" key="3">
    <source>
        <dbReference type="ARBA" id="ARBA00022692"/>
    </source>
</evidence>
<evidence type="ECO:0000256" key="2">
    <source>
        <dbReference type="ARBA" id="ARBA00022448"/>
    </source>
</evidence>
<dbReference type="PROSITE" id="PS50929">
    <property type="entry name" value="ABC_TM1F"/>
    <property type="match status" value="2"/>
</dbReference>
<evidence type="ECO:0000313" key="14">
    <source>
        <dbReference type="EMBL" id="ODN72733.1"/>
    </source>
</evidence>
<feature type="region of interest" description="Disordered" evidence="10">
    <location>
        <begin position="924"/>
        <end position="964"/>
    </location>
</feature>
<feature type="domain" description="ABC transporter" evidence="12">
    <location>
        <begin position="673"/>
        <end position="930"/>
    </location>
</feature>
<dbReference type="SMART" id="SM00382">
    <property type="entry name" value="AAA"/>
    <property type="match status" value="2"/>
</dbReference>
<dbReference type="InterPro" id="IPR036640">
    <property type="entry name" value="ABC1_TM_sf"/>
</dbReference>